<proteinExistence type="predicted"/>
<gene>
    <name evidence="1" type="ORF">KSMBR1_2152</name>
</gene>
<protein>
    <submittedName>
        <fullName evidence="1">Uncharacterized protein</fullName>
    </submittedName>
</protein>
<keyword evidence="2" id="KW-1185">Reference proteome</keyword>
<evidence type="ECO:0000313" key="1">
    <source>
        <dbReference type="EMBL" id="SOH04649.1"/>
    </source>
</evidence>
<dbReference type="Pfam" id="PF11197">
    <property type="entry name" value="DUF2835"/>
    <property type="match status" value="1"/>
</dbReference>
<name>A0A2C9CFH9_KUEST</name>
<sequence length="86" mass="9873">MTTTRRFQFSLNISPDEYLAYYRGTAKYIQTTTASGETIKFPASSLKKHLTHNGIHGHFEIEICENNKLLNINKINVKSDKNGIWL</sequence>
<accession>A0A2C9CFH9</accession>
<dbReference type="InterPro" id="IPR021363">
    <property type="entry name" value="DUF2835"/>
</dbReference>
<dbReference type="OrthoDB" id="3078745at2"/>
<evidence type="ECO:0000313" key="2">
    <source>
        <dbReference type="Proteomes" id="UP000221734"/>
    </source>
</evidence>
<organism evidence="1 2">
    <name type="scientific">Kuenenia stuttgartiensis</name>
    <dbReference type="NCBI Taxonomy" id="174633"/>
    <lineage>
        <taxon>Bacteria</taxon>
        <taxon>Pseudomonadati</taxon>
        <taxon>Planctomycetota</taxon>
        <taxon>Candidatus Brocadiia</taxon>
        <taxon>Candidatus Brocadiales</taxon>
        <taxon>Candidatus Brocadiaceae</taxon>
        <taxon>Candidatus Kuenenia</taxon>
    </lineage>
</organism>
<dbReference type="EMBL" id="LT934425">
    <property type="protein sequence ID" value="SOH04649.1"/>
    <property type="molecule type" value="Genomic_DNA"/>
</dbReference>
<dbReference type="AlphaFoldDB" id="A0A2C9CFH9"/>
<dbReference type="RefSeq" id="WP_099325340.1">
    <property type="nucleotide sequence ID" value="NZ_LT934425.1"/>
</dbReference>
<reference evidence="2" key="1">
    <citation type="submission" date="2017-10" db="EMBL/GenBank/DDBJ databases">
        <authorList>
            <person name="Frank J."/>
        </authorList>
    </citation>
    <scope>NUCLEOTIDE SEQUENCE [LARGE SCALE GENOMIC DNA]</scope>
</reference>
<dbReference type="Proteomes" id="UP000221734">
    <property type="component" value="Chromosome Kuenenia_stuttgartiensis_MBR1"/>
</dbReference>
<dbReference type="KEGG" id="kst:KSMBR1_2152"/>